<sequence length="67" mass="8095">MSKIGIGKKDLREAESNEWSEFKFKLNRNHRIRWRVERATKGYYPEKQFWKNYGGVTPIKGRCPIHK</sequence>
<accession>A0A0E0LAB7</accession>
<reference evidence="1" key="1">
    <citation type="submission" date="2015-04" db="UniProtKB">
        <authorList>
            <consortium name="EnsemblPlants"/>
        </authorList>
    </citation>
    <scope>IDENTIFICATION</scope>
</reference>
<reference evidence="1" key="2">
    <citation type="submission" date="2018-05" db="EMBL/GenBank/DDBJ databases">
        <title>OpunRS2 (Oryza punctata Reference Sequence Version 2).</title>
        <authorList>
            <person name="Zhang J."/>
            <person name="Kudrna D."/>
            <person name="Lee S."/>
            <person name="Talag J."/>
            <person name="Welchert J."/>
            <person name="Wing R.A."/>
        </authorList>
    </citation>
    <scope>NUCLEOTIDE SEQUENCE [LARGE SCALE GENOMIC DNA]</scope>
</reference>
<name>A0A0E0LAB7_ORYPU</name>
<organism evidence="1">
    <name type="scientific">Oryza punctata</name>
    <name type="common">Red rice</name>
    <dbReference type="NCBI Taxonomy" id="4537"/>
    <lineage>
        <taxon>Eukaryota</taxon>
        <taxon>Viridiplantae</taxon>
        <taxon>Streptophyta</taxon>
        <taxon>Embryophyta</taxon>
        <taxon>Tracheophyta</taxon>
        <taxon>Spermatophyta</taxon>
        <taxon>Magnoliopsida</taxon>
        <taxon>Liliopsida</taxon>
        <taxon>Poales</taxon>
        <taxon>Poaceae</taxon>
        <taxon>BOP clade</taxon>
        <taxon>Oryzoideae</taxon>
        <taxon>Oryzeae</taxon>
        <taxon>Oryzinae</taxon>
        <taxon>Oryza</taxon>
    </lineage>
</organism>
<evidence type="ECO:0000313" key="2">
    <source>
        <dbReference type="Proteomes" id="UP000026962"/>
    </source>
</evidence>
<protein>
    <submittedName>
        <fullName evidence="1">Uncharacterized protein</fullName>
    </submittedName>
</protein>
<evidence type="ECO:0000313" key="1">
    <source>
        <dbReference type="EnsemblPlants" id="OPUNC06G10030.1"/>
    </source>
</evidence>
<dbReference type="EnsemblPlants" id="OPUNC06G10030.1">
    <property type="protein sequence ID" value="OPUNC06G10030.1"/>
    <property type="gene ID" value="OPUNC06G10030"/>
</dbReference>
<dbReference type="Gramene" id="OPUNC06G10030.1">
    <property type="protein sequence ID" value="OPUNC06G10030.1"/>
    <property type="gene ID" value="OPUNC06G10030"/>
</dbReference>
<dbReference type="Proteomes" id="UP000026962">
    <property type="component" value="Chromosome 6"/>
</dbReference>
<dbReference type="HOGENOM" id="CLU_2816888_0_0_1"/>
<proteinExistence type="predicted"/>
<dbReference type="AlphaFoldDB" id="A0A0E0LAB7"/>
<keyword evidence="2" id="KW-1185">Reference proteome</keyword>